<dbReference type="PANTHER" id="PTHR33785:SF2">
    <property type="entry name" value="DUF1685 DOMAIN-CONTAINING PROTEIN"/>
    <property type="match status" value="1"/>
</dbReference>
<feature type="compositionally biased region" description="Polar residues" evidence="1">
    <location>
        <begin position="1"/>
        <end position="27"/>
    </location>
</feature>
<dbReference type="PANTHER" id="PTHR33785">
    <property type="entry name" value="OS06G0550800 PROTEIN"/>
    <property type="match status" value="1"/>
</dbReference>
<keyword evidence="3" id="KW-1185">Reference proteome</keyword>
<name>A0ABP0TSY7_9BRYO</name>
<feature type="region of interest" description="Disordered" evidence="1">
    <location>
        <begin position="1"/>
        <end position="33"/>
    </location>
</feature>
<sequence length="384" mass="42451">MALPSQSHVTSTDENYLQGKSPQQEANSKVLAWQEVDEKEKELKRGGGTLRENQTALSLIAELDERWFRDNVVGWPSGSCCYCSPQSPPAVVEISPISPFRSIEGMQPVLLAPSTVSSSSGLRAAASFGPQEKRQLPFTRLEGRRLSDGDCIPRRRLMEGGERKSKLRSADILRLEHHPHAKEEAPVSTVFSGLHVSNCGTQEELPASSLLTGQLTDVREDEELENDIFAKSDQLSASLQLRLNNASSVNELRVPFAEINSECQTQAQRRPRRKVKGTRSLSDLEYDELRGWNDLGFEVGMDDLTPKVARMLPGSKIFASGDAGSQSLRISSPHVREYSPKHGMWISKPKSPFHIPASGEGGVDMKSQLKFWARAVASTVRIEC</sequence>
<organism evidence="2 3">
    <name type="scientific">Sphagnum troendelagicum</name>
    <dbReference type="NCBI Taxonomy" id="128251"/>
    <lineage>
        <taxon>Eukaryota</taxon>
        <taxon>Viridiplantae</taxon>
        <taxon>Streptophyta</taxon>
        <taxon>Embryophyta</taxon>
        <taxon>Bryophyta</taxon>
        <taxon>Sphagnophytina</taxon>
        <taxon>Sphagnopsida</taxon>
        <taxon>Sphagnales</taxon>
        <taxon>Sphagnaceae</taxon>
        <taxon>Sphagnum</taxon>
    </lineage>
</organism>
<dbReference type="EMBL" id="OZ019905">
    <property type="protein sequence ID" value="CAK9201628.1"/>
    <property type="molecule type" value="Genomic_DNA"/>
</dbReference>
<evidence type="ECO:0000313" key="2">
    <source>
        <dbReference type="EMBL" id="CAK9201628.1"/>
    </source>
</evidence>
<evidence type="ECO:0000313" key="3">
    <source>
        <dbReference type="Proteomes" id="UP001497512"/>
    </source>
</evidence>
<proteinExistence type="predicted"/>
<dbReference type="Proteomes" id="UP001497512">
    <property type="component" value="Chromosome 13"/>
</dbReference>
<reference evidence="2" key="1">
    <citation type="submission" date="2024-02" db="EMBL/GenBank/DDBJ databases">
        <authorList>
            <consortium name="ELIXIR-Norway"/>
            <consortium name="Elixir Norway"/>
        </authorList>
    </citation>
    <scope>NUCLEOTIDE SEQUENCE</scope>
</reference>
<gene>
    <name evidence="2" type="ORF">CSSPTR1EN2_LOCUS6002</name>
</gene>
<protein>
    <submittedName>
        <fullName evidence="2">Uncharacterized protein</fullName>
    </submittedName>
</protein>
<accession>A0ABP0TSY7</accession>
<evidence type="ECO:0000256" key="1">
    <source>
        <dbReference type="SAM" id="MobiDB-lite"/>
    </source>
</evidence>